<dbReference type="SUPFAM" id="SSF47384">
    <property type="entry name" value="Homodimeric domain of signal transducing histidine kinase"/>
    <property type="match status" value="1"/>
</dbReference>
<dbReference type="GO" id="GO:0005886">
    <property type="term" value="C:plasma membrane"/>
    <property type="evidence" value="ECO:0007669"/>
    <property type="project" value="UniProtKB-SubCell"/>
</dbReference>
<dbReference type="FunFam" id="3.30.565.10:FF:000010">
    <property type="entry name" value="Sensor histidine kinase RcsC"/>
    <property type="match status" value="1"/>
</dbReference>
<dbReference type="InterPro" id="IPR036097">
    <property type="entry name" value="HisK_dim/P_sf"/>
</dbReference>
<dbReference type="PRINTS" id="PR00344">
    <property type="entry name" value="BCTRLSENSOR"/>
</dbReference>
<keyword evidence="15" id="KW-0175">Coiled coil</keyword>
<name>A0A1U7HHI4_9CYAN</name>
<dbReference type="Gene3D" id="3.30.565.10">
    <property type="entry name" value="Histidine kinase-like ATPase, C-terminal domain"/>
    <property type="match status" value="1"/>
</dbReference>
<dbReference type="InterPro" id="IPR003660">
    <property type="entry name" value="HAMP_dom"/>
</dbReference>
<evidence type="ECO:0000256" key="4">
    <source>
        <dbReference type="ARBA" id="ARBA00012438"/>
    </source>
</evidence>
<evidence type="ECO:0000256" key="1">
    <source>
        <dbReference type="ARBA" id="ARBA00000085"/>
    </source>
</evidence>
<dbReference type="SUPFAM" id="SSF158472">
    <property type="entry name" value="HAMP domain-like"/>
    <property type="match status" value="1"/>
</dbReference>
<dbReference type="SMART" id="SM00448">
    <property type="entry name" value="REC"/>
    <property type="match status" value="1"/>
</dbReference>
<evidence type="ECO:0000256" key="3">
    <source>
        <dbReference type="ARBA" id="ARBA00006402"/>
    </source>
</evidence>
<keyword evidence="12 16" id="KW-0472">Membrane</keyword>
<comment type="similarity">
    <text evidence="3">In the N-terminal section; belongs to the phytochrome family.</text>
</comment>
<dbReference type="CDD" id="cd12913">
    <property type="entry name" value="PDC1_MCP_like"/>
    <property type="match status" value="1"/>
</dbReference>
<dbReference type="CDD" id="cd00082">
    <property type="entry name" value="HisKA"/>
    <property type="match status" value="1"/>
</dbReference>
<evidence type="ECO:0000256" key="13">
    <source>
        <dbReference type="ARBA" id="ARBA00074306"/>
    </source>
</evidence>
<reference evidence="20 21" key="1">
    <citation type="submission" date="2016-11" db="EMBL/GenBank/DDBJ databases">
        <title>Draft Genome Sequences of Nine Cyanobacterial Strains from Diverse Habitats.</title>
        <authorList>
            <person name="Zhu T."/>
            <person name="Hou S."/>
            <person name="Lu X."/>
            <person name="Hess W.R."/>
        </authorList>
    </citation>
    <scope>NUCLEOTIDE SEQUENCE [LARGE SCALE GENOMIC DNA]</scope>
    <source>
        <strain evidence="20 21">NIES-593</strain>
    </source>
</reference>
<dbReference type="PROSITE" id="PS50109">
    <property type="entry name" value="HIS_KIN"/>
    <property type="match status" value="1"/>
</dbReference>
<dbReference type="Gene3D" id="1.10.287.130">
    <property type="match status" value="1"/>
</dbReference>
<dbReference type="InterPro" id="IPR001789">
    <property type="entry name" value="Sig_transdc_resp-reg_receiver"/>
</dbReference>
<comment type="subcellular location">
    <subcellularLocation>
        <location evidence="2">Cell membrane</location>
        <topology evidence="2">Multi-pass membrane protein</topology>
    </subcellularLocation>
</comment>
<dbReference type="OrthoDB" id="9809348at2"/>
<keyword evidence="11" id="KW-0902">Two-component regulatory system</keyword>
<evidence type="ECO:0000256" key="7">
    <source>
        <dbReference type="ARBA" id="ARBA00022679"/>
    </source>
</evidence>
<evidence type="ECO:0000256" key="8">
    <source>
        <dbReference type="ARBA" id="ARBA00022692"/>
    </source>
</evidence>
<evidence type="ECO:0000256" key="11">
    <source>
        <dbReference type="ARBA" id="ARBA00023012"/>
    </source>
</evidence>
<evidence type="ECO:0000313" key="20">
    <source>
        <dbReference type="EMBL" id="OKH23019.1"/>
    </source>
</evidence>
<dbReference type="PANTHER" id="PTHR45339:SF1">
    <property type="entry name" value="HYBRID SIGNAL TRANSDUCTION HISTIDINE KINASE J"/>
    <property type="match status" value="1"/>
</dbReference>
<feature type="transmembrane region" description="Helical" evidence="16">
    <location>
        <begin position="12"/>
        <end position="36"/>
    </location>
</feature>
<keyword evidence="7" id="KW-0808">Transferase</keyword>
<dbReference type="Gene3D" id="6.10.340.10">
    <property type="match status" value="1"/>
</dbReference>
<dbReference type="STRING" id="1921803.NIES593_11175"/>
<keyword evidence="5" id="KW-1003">Cell membrane</keyword>
<dbReference type="Pfam" id="PF02518">
    <property type="entry name" value="HATPase_c"/>
    <property type="match status" value="1"/>
</dbReference>
<evidence type="ECO:0000256" key="16">
    <source>
        <dbReference type="SAM" id="Phobius"/>
    </source>
</evidence>
<dbReference type="CDD" id="cd06225">
    <property type="entry name" value="HAMP"/>
    <property type="match status" value="1"/>
</dbReference>
<dbReference type="PROSITE" id="PS50110">
    <property type="entry name" value="RESPONSE_REGULATORY"/>
    <property type="match status" value="1"/>
</dbReference>
<evidence type="ECO:0000259" key="19">
    <source>
        <dbReference type="PROSITE" id="PS50885"/>
    </source>
</evidence>
<dbReference type="InterPro" id="IPR004358">
    <property type="entry name" value="Sig_transdc_His_kin-like_C"/>
</dbReference>
<feature type="domain" description="Histidine kinase" evidence="17">
    <location>
        <begin position="475"/>
        <end position="701"/>
    </location>
</feature>
<protein>
    <recommendedName>
        <fullName evidence="13">Circadian input-output histidine kinase CikA</fullName>
        <ecNumber evidence="4">2.7.13.3</ecNumber>
    </recommendedName>
</protein>
<feature type="coiled-coil region" evidence="15">
    <location>
        <begin position="413"/>
        <end position="440"/>
    </location>
</feature>
<evidence type="ECO:0000256" key="15">
    <source>
        <dbReference type="SAM" id="Coils"/>
    </source>
</evidence>
<dbReference type="PANTHER" id="PTHR45339">
    <property type="entry name" value="HYBRID SIGNAL TRANSDUCTION HISTIDINE KINASE J"/>
    <property type="match status" value="1"/>
</dbReference>
<proteinExistence type="inferred from homology"/>
<dbReference type="Pfam" id="PF00512">
    <property type="entry name" value="HisKA"/>
    <property type="match status" value="1"/>
</dbReference>
<dbReference type="InterPro" id="IPR003661">
    <property type="entry name" value="HisK_dim/P_dom"/>
</dbReference>
<dbReference type="SUPFAM" id="SSF55874">
    <property type="entry name" value="ATPase domain of HSP90 chaperone/DNA topoisomerase II/histidine kinase"/>
    <property type="match status" value="1"/>
</dbReference>
<evidence type="ECO:0000256" key="5">
    <source>
        <dbReference type="ARBA" id="ARBA00022475"/>
    </source>
</evidence>
<dbReference type="EMBL" id="MRCB01000011">
    <property type="protein sequence ID" value="OKH23019.1"/>
    <property type="molecule type" value="Genomic_DNA"/>
</dbReference>
<dbReference type="InterPro" id="IPR033479">
    <property type="entry name" value="dCache_1"/>
</dbReference>
<comment type="catalytic activity">
    <reaction evidence="1">
        <text>ATP + protein L-histidine = ADP + protein N-phospho-L-histidine.</text>
        <dbReference type="EC" id="2.7.13.3"/>
    </reaction>
</comment>
<dbReference type="Gene3D" id="3.30.450.20">
    <property type="entry name" value="PAS domain"/>
    <property type="match status" value="1"/>
</dbReference>
<evidence type="ECO:0000313" key="21">
    <source>
        <dbReference type="Proteomes" id="UP000186868"/>
    </source>
</evidence>
<keyword evidence="9 20" id="KW-0418">Kinase</keyword>
<dbReference type="Gene3D" id="3.40.50.2300">
    <property type="match status" value="1"/>
</dbReference>
<evidence type="ECO:0000256" key="14">
    <source>
        <dbReference type="PROSITE-ProRule" id="PRU00169"/>
    </source>
</evidence>
<organism evidence="20 21">
    <name type="scientific">Hydrococcus rivularis NIES-593</name>
    <dbReference type="NCBI Taxonomy" id="1921803"/>
    <lineage>
        <taxon>Bacteria</taxon>
        <taxon>Bacillati</taxon>
        <taxon>Cyanobacteriota</taxon>
        <taxon>Cyanophyceae</taxon>
        <taxon>Pleurocapsales</taxon>
        <taxon>Hydrococcaceae</taxon>
        <taxon>Hydrococcus</taxon>
    </lineage>
</organism>
<feature type="domain" description="Response regulatory" evidence="18">
    <location>
        <begin position="723"/>
        <end position="839"/>
    </location>
</feature>
<dbReference type="EC" id="2.7.13.3" evidence="4"/>
<evidence type="ECO:0000259" key="17">
    <source>
        <dbReference type="PROSITE" id="PS50109"/>
    </source>
</evidence>
<gene>
    <name evidence="20" type="ORF">NIES593_11175</name>
</gene>
<dbReference type="SMART" id="SM00387">
    <property type="entry name" value="HATPase_c"/>
    <property type="match status" value="1"/>
</dbReference>
<dbReference type="SMART" id="SM00304">
    <property type="entry name" value="HAMP"/>
    <property type="match status" value="1"/>
</dbReference>
<dbReference type="AlphaFoldDB" id="A0A1U7HHI4"/>
<dbReference type="PROSITE" id="PS50885">
    <property type="entry name" value="HAMP"/>
    <property type="match status" value="1"/>
</dbReference>
<dbReference type="InterPro" id="IPR005467">
    <property type="entry name" value="His_kinase_dom"/>
</dbReference>
<keyword evidence="6 14" id="KW-0597">Phosphoprotein</keyword>
<dbReference type="CDD" id="cd16922">
    <property type="entry name" value="HATPase_EvgS-ArcB-TorS-like"/>
    <property type="match status" value="1"/>
</dbReference>
<dbReference type="InterPro" id="IPR036890">
    <property type="entry name" value="HATPase_C_sf"/>
</dbReference>
<dbReference type="CDD" id="cd17546">
    <property type="entry name" value="REC_hyHK_CKI1_RcsC-like"/>
    <property type="match status" value="1"/>
</dbReference>
<dbReference type="Proteomes" id="UP000186868">
    <property type="component" value="Unassembled WGS sequence"/>
</dbReference>
<comment type="caution">
    <text evidence="20">The sequence shown here is derived from an EMBL/GenBank/DDBJ whole genome shotgun (WGS) entry which is preliminary data.</text>
</comment>
<dbReference type="InterPro" id="IPR011006">
    <property type="entry name" value="CheY-like_superfamily"/>
</dbReference>
<keyword evidence="21" id="KW-1185">Reference proteome</keyword>
<evidence type="ECO:0000256" key="2">
    <source>
        <dbReference type="ARBA" id="ARBA00004651"/>
    </source>
</evidence>
<dbReference type="Pfam" id="PF02743">
    <property type="entry name" value="dCache_1"/>
    <property type="match status" value="1"/>
</dbReference>
<feature type="transmembrane region" description="Helical" evidence="16">
    <location>
        <begin position="349"/>
        <end position="367"/>
    </location>
</feature>
<evidence type="ECO:0000259" key="18">
    <source>
        <dbReference type="PROSITE" id="PS50110"/>
    </source>
</evidence>
<dbReference type="RefSeq" id="WP_073599651.1">
    <property type="nucleotide sequence ID" value="NZ_MRCB01000011.1"/>
</dbReference>
<dbReference type="SUPFAM" id="SSF52172">
    <property type="entry name" value="CheY-like"/>
    <property type="match status" value="1"/>
</dbReference>
<evidence type="ECO:0000256" key="6">
    <source>
        <dbReference type="ARBA" id="ARBA00022553"/>
    </source>
</evidence>
<feature type="modified residue" description="4-aspartylphosphate" evidence="14">
    <location>
        <position position="772"/>
    </location>
</feature>
<dbReference type="GO" id="GO:0000155">
    <property type="term" value="F:phosphorelay sensor kinase activity"/>
    <property type="evidence" value="ECO:0007669"/>
    <property type="project" value="InterPro"/>
</dbReference>
<feature type="domain" description="HAMP" evidence="19">
    <location>
        <begin position="369"/>
        <end position="421"/>
    </location>
</feature>
<evidence type="ECO:0000256" key="12">
    <source>
        <dbReference type="ARBA" id="ARBA00023136"/>
    </source>
</evidence>
<dbReference type="InterPro" id="IPR003594">
    <property type="entry name" value="HATPase_dom"/>
</dbReference>
<dbReference type="SMART" id="SM00388">
    <property type="entry name" value="HisKA"/>
    <property type="match status" value="1"/>
</dbReference>
<evidence type="ECO:0000256" key="10">
    <source>
        <dbReference type="ARBA" id="ARBA00022989"/>
    </source>
</evidence>
<keyword evidence="10 16" id="KW-1133">Transmembrane helix</keyword>
<dbReference type="Pfam" id="PF00072">
    <property type="entry name" value="Response_reg"/>
    <property type="match status" value="1"/>
</dbReference>
<evidence type="ECO:0000256" key="9">
    <source>
        <dbReference type="ARBA" id="ARBA00022777"/>
    </source>
</evidence>
<accession>A0A1U7HHI4</accession>
<dbReference type="Pfam" id="PF00672">
    <property type="entry name" value="HAMP"/>
    <property type="match status" value="1"/>
</dbReference>
<sequence length="849" mass="95398">MNKQIAKSLEKIPLRLLLLVPFVLQIFAAVGLTGYLSLQNGQKAVNDLASQLQREISSRIDQHLDSYLKTPRAINQINVDAVRLGLLNLGDIKKTGHYFWKQMQAFEDVGYISYVLTTGEYTGAGRWMEGKGVTIDEVSANTKWKNYTYATDRQGNRTEVVFTSDYKPLTESWYTDTVRAGKPIWSQVFSWSDVPDILSISVSYPIYDYTKKLKGVLSVDFRLTGISDFLSNLEVSPSAKIFILERNGLVLASSSPEKPYKMVNGKAQRLNVLESKDFLIRATADYLRKHFGSFNEIQNSQQLEFMLDGKRQFVRVTPWRDELGLDWLVAIAVPESDFMAQINANTRTTIWLCLGALAIATVLGIYTSRWISRPLLRLSQASQAIANGQLDRQVKVEGVSELRILARSFNQMAKQLRDSFAALQKTNAELETRVEQRTAQFKKAVQAAMKAASESATAKQAAEAANRAKGEFLANISHELRTPLNSVIGYANILMNDRALSAQQAKRAKIIQRSGTYLLTLISDILDFSKAEASKLELEPTDFHFPSFLEEICGIVEMRAQEKKLLFQCQMTGDIPTGVRADEKRLRQVLINLLGNAVKFTDKGQILLKVSEIGTNYRSNFIPHKQIRFEVVDTGVGISPLHLETIFQPFEQVGDRDRKRGGTGLGLAISKQLVELMGSQLQVSSQLQQGSTFWFDLALPVVEIALETQPKERIKGYQGKPCRILVVGDRQENRSLLLSLLKPLGFEVMMAKNGEQGLTIARQLKPDLILTDIMMSVKTGLTMTREIREIPEIKDVPIIAISASLIEMMEETCLRAGCNAFLPKPIDQQQLLSLLKEYLHLEWIYEGGY</sequence>
<keyword evidence="8 16" id="KW-0812">Transmembrane</keyword>